<evidence type="ECO:0000256" key="5">
    <source>
        <dbReference type="ARBA" id="ARBA00023146"/>
    </source>
</evidence>
<keyword evidence="8" id="KW-1185">Reference proteome</keyword>
<dbReference type="eggNOG" id="KOG2411">
    <property type="taxonomic scope" value="Eukaryota"/>
</dbReference>
<evidence type="ECO:0000256" key="3">
    <source>
        <dbReference type="ARBA" id="ARBA00022840"/>
    </source>
</evidence>
<keyword evidence="4" id="KW-0648">Protein biosynthesis</keyword>
<dbReference type="EMBL" id="CAHR02000100">
    <property type="protein sequence ID" value="CCX35438.1"/>
    <property type="molecule type" value="Genomic_DNA"/>
</dbReference>
<evidence type="ECO:0000259" key="6">
    <source>
        <dbReference type="Pfam" id="PF00152"/>
    </source>
</evidence>
<dbReference type="GO" id="GO:0005739">
    <property type="term" value="C:mitochondrion"/>
    <property type="evidence" value="ECO:0007669"/>
    <property type="project" value="TreeGrafter"/>
</dbReference>
<evidence type="ECO:0000256" key="2">
    <source>
        <dbReference type="ARBA" id="ARBA00022741"/>
    </source>
</evidence>
<dbReference type="STRING" id="1097556.R4ZY50"/>
<dbReference type="PRINTS" id="PR01042">
    <property type="entry name" value="TRNASYNTHASP"/>
</dbReference>
<dbReference type="PANTHER" id="PTHR22594:SF5">
    <property type="entry name" value="ASPARTATE--TRNA LIGASE, MITOCHONDRIAL"/>
    <property type="match status" value="1"/>
</dbReference>
<organism evidence="7 8">
    <name type="scientific">Taphrina deformans (strain PYCC 5710 / ATCC 11124 / CBS 356.35 / IMI 108563 / JCM 9778 / NBRC 8474)</name>
    <name type="common">Peach leaf curl fungus</name>
    <name type="synonym">Lalaria deformans</name>
    <dbReference type="NCBI Taxonomy" id="1097556"/>
    <lineage>
        <taxon>Eukaryota</taxon>
        <taxon>Fungi</taxon>
        <taxon>Dikarya</taxon>
        <taxon>Ascomycota</taxon>
        <taxon>Taphrinomycotina</taxon>
        <taxon>Taphrinomycetes</taxon>
        <taxon>Taphrinales</taxon>
        <taxon>Taphrinaceae</taxon>
        <taxon>Taphrina</taxon>
    </lineage>
</organism>
<dbReference type="Proteomes" id="UP000013776">
    <property type="component" value="Unassembled WGS sequence"/>
</dbReference>
<evidence type="ECO:0000256" key="1">
    <source>
        <dbReference type="ARBA" id="ARBA00022598"/>
    </source>
</evidence>
<feature type="domain" description="Aminoacyl-tRNA synthetase class II (D/K/N)" evidence="6">
    <location>
        <begin position="113"/>
        <end position="260"/>
    </location>
</feature>
<accession>R4ZY50</accession>
<dbReference type="OrthoDB" id="439710at2759"/>
<evidence type="ECO:0000256" key="4">
    <source>
        <dbReference type="ARBA" id="ARBA00022917"/>
    </source>
</evidence>
<evidence type="ECO:0000313" key="7">
    <source>
        <dbReference type="EMBL" id="CCX35438.1"/>
    </source>
</evidence>
<keyword evidence="1" id="KW-0436">Ligase</keyword>
<dbReference type="GO" id="GO:0005524">
    <property type="term" value="F:ATP binding"/>
    <property type="evidence" value="ECO:0007669"/>
    <property type="project" value="UniProtKB-KW"/>
</dbReference>
<dbReference type="Pfam" id="PF00152">
    <property type="entry name" value="tRNA-synt_2"/>
    <property type="match status" value="1"/>
</dbReference>
<name>R4ZY50_TAPDE</name>
<dbReference type="GO" id="GO:0004815">
    <property type="term" value="F:aspartate-tRNA ligase activity"/>
    <property type="evidence" value="ECO:0007669"/>
    <property type="project" value="TreeGrafter"/>
</dbReference>
<evidence type="ECO:0000313" key="8">
    <source>
        <dbReference type="Proteomes" id="UP000013776"/>
    </source>
</evidence>
<reference evidence="7 8" key="1">
    <citation type="journal article" date="2013" name="MBio">
        <title>Genome sequencing of the plant pathogen Taphrina deformans, the causal agent of peach leaf curl.</title>
        <authorList>
            <person name="Cisse O.H."/>
            <person name="Almeida J.M.G.C.F."/>
            <person name="Fonseca A."/>
            <person name="Kumar A.A."/>
            <person name="Salojaervi J."/>
            <person name="Overmyer K."/>
            <person name="Hauser P.M."/>
            <person name="Pagni M."/>
        </authorList>
    </citation>
    <scope>NUCLEOTIDE SEQUENCE [LARGE SCALE GENOMIC DNA]</scope>
    <source>
        <strain evidence="8">PYCC 5710 / ATCC 11124 / CBS 356.35 / IMI 108563 / JCM 9778 / NBRC 8474</strain>
    </source>
</reference>
<keyword evidence="5" id="KW-0030">Aminoacyl-tRNA synthetase</keyword>
<keyword evidence="3" id="KW-0067">ATP-binding</keyword>
<dbReference type="AlphaFoldDB" id="R4ZY50"/>
<proteinExistence type="predicted"/>
<dbReference type="VEuPathDB" id="FungiDB:TAPDE_002923-2"/>
<dbReference type="Gene3D" id="3.30.930.10">
    <property type="entry name" value="Bira Bifunctional Protein, Domain 2"/>
    <property type="match status" value="1"/>
</dbReference>
<dbReference type="InterPro" id="IPR004364">
    <property type="entry name" value="Aa-tRNA-synt_II"/>
</dbReference>
<dbReference type="InterPro" id="IPR045864">
    <property type="entry name" value="aa-tRNA-synth_II/BPL/LPL"/>
</dbReference>
<dbReference type="SUPFAM" id="SSF55681">
    <property type="entry name" value="Class II aaRS and biotin synthetases"/>
    <property type="match status" value="1"/>
</dbReference>
<dbReference type="InterPro" id="IPR002312">
    <property type="entry name" value="Asp/Asn-tRNA-synth_IIb"/>
</dbReference>
<comment type="caution">
    <text evidence="7">The sequence shown here is derived from an EMBL/GenBank/DDBJ whole genome shotgun (WGS) entry which is preliminary data.</text>
</comment>
<dbReference type="GO" id="GO:0006422">
    <property type="term" value="P:aspartyl-tRNA aminoacylation"/>
    <property type="evidence" value="ECO:0007669"/>
    <property type="project" value="TreeGrafter"/>
</dbReference>
<gene>
    <name evidence="7" type="ORF">TAPDE_002923</name>
</gene>
<protein>
    <submittedName>
        <fullName evidence="7">Aspartyl-tRNA synthetase,mitochondrial</fullName>
    </submittedName>
</protein>
<sequence>MIKAIPDETTDDTVDCIQMDLDAQWSNKLTTRLREALREHDVHISVLKTDSDSVPPAFASVAPQISRRAAAGPSLLLLSRRPTELSGGSTTMGQCRLILQQFLESSGHSPVRATRPFSLCWITDFPLFSPSAADEPGQHGSVGLSSTHHPFTAPHPADLHLLESGSPAALRRVRGLHYDLVMNGVEIGGGSIRIHRAELQRRVFGVLGMSAARTAQFDHLLRVLESGCPPHGGFAMGFDRFVAMYCGRTSIRDVIAFPKTGGGADVLVGSPSEVGPGTLREYHLDVVR</sequence>
<keyword evidence="2" id="KW-0547">Nucleotide-binding</keyword>
<dbReference type="PANTHER" id="PTHR22594">
    <property type="entry name" value="ASPARTYL/LYSYL-TRNA SYNTHETASE"/>
    <property type="match status" value="1"/>
</dbReference>